<dbReference type="PANTHER" id="PTHR43433">
    <property type="entry name" value="HYDROLASE, ALPHA/BETA FOLD FAMILY PROTEIN"/>
    <property type="match status" value="1"/>
</dbReference>
<evidence type="ECO:0000256" key="1">
    <source>
        <dbReference type="SAM" id="Phobius"/>
    </source>
</evidence>
<dbReference type="InterPro" id="IPR029058">
    <property type="entry name" value="AB_hydrolase_fold"/>
</dbReference>
<gene>
    <name evidence="3" type="ORF">WKI68_43235</name>
</gene>
<dbReference type="EMBL" id="JBBKAM010000004">
    <property type="protein sequence ID" value="MEJ8646223.1"/>
    <property type="molecule type" value="Genomic_DNA"/>
</dbReference>
<dbReference type="Proteomes" id="UP001382904">
    <property type="component" value="Unassembled WGS sequence"/>
</dbReference>
<feature type="transmembrane region" description="Helical" evidence="1">
    <location>
        <begin position="98"/>
        <end position="120"/>
    </location>
</feature>
<keyword evidence="1" id="KW-0472">Membrane</keyword>
<dbReference type="Pfam" id="PF00561">
    <property type="entry name" value="Abhydrolase_1"/>
    <property type="match status" value="1"/>
</dbReference>
<keyword evidence="3" id="KW-0378">Hydrolase</keyword>
<feature type="domain" description="AB hydrolase-1" evidence="2">
    <location>
        <begin position="57"/>
        <end position="135"/>
    </location>
</feature>
<dbReference type="Gene3D" id="3.40.50.1820">
    <property type="entry name" value="alpha/beta hydrolase"/>
    <property type="match status" value="1"/>
</dbReference>
<evidence type="ECO:0000259" key="2">
    <source>
        <dbReference type="Pfam" id="PF00561"/>
    </source>
</evidence>
<dbReference type="GO" id="GO:0016787">
    <property type="term" value="F:hydrolase activity"/>
    <property type="evidence" value="ECO:0007669"/>
    <property type="project" value="UniProtKB-KW"/>
</dbReference>
<dbReference type="InterPro" id="IPR000073">
    <property type="entry name" value="AB_hydrolase_1"/>
</dbReference>
<accession>A0ABU8UGF9</accession>
<keyword evidence="1" id="KW-1133">Transmembrane helix</keyword>
<protein>
    <submittedName>
        <fullName evidence="3">Alpha/beta fold hydrolase</fullName>
    </submittedName>
</protein>
<proteinExistence type="predicted"/>
<keyword evidence="4" id="KW-1185">Reference proteome</keyword>
<dbReference type="SUPFAM" id="SSF53474">
    <property type="entry name" value="alpha/beta-Hydrolases"/>
    <property type="match status" value="1"/>
</dbReference>
<organism evidence="3 4">
    <name type="scientific">Streptomyces caledonius</name>
    <dbReference type="NCBI Taxonomy" id="3134107"/>
    <lineage>
        <taxon>Bacteria</taxon>
        <taxon>Bacillati</taxon>
        <taxon>Actinomycetota</taxon>
        <taxon>Actinomycetes</taxon>
        <taxon>Kitasatosporales</taxon>
        <taxon>Streptomycetaceae</taxon>
        <taxon>Streptomyces</taxon>
    </lineage>
</organism>
<keyword evidence="1" id="KW-0812">Transmembrane</keyword>
<comment type="caution">
    <text evidence="3">The sequence shown here is derived from an EMBL/GenBank/DDBJ whole genome shotgun (WGS) entry which is preliminary data.</text>
</comment>
<feature type="transmembrane region" description="Helical" evidence="1">
    <location>
        <begin position="126"/>
        <end position="145"/>
    </location>
</feature>
<evidence type="ECO:0000313" key="3">
    <source>
        <dbReference type="EMBL" id="MEJ8646223.1"/>
    </source>
</evidence>
<dbReference type="InterPro" id="IPR050471">
    <property type="entry name" value="AB_hydrolase"/>
</dbReference>
<reference evidence="3 4" key="1">
    <citation type="submission" date="2024-03" db="EMBL/GenBank/DDBJ databases">
        <title>Novel Streptomyces species of biotechnological and ecological value are a feature of Machair soil.</title>
        <authorList>
            <person name="Prole J.R."/>
            <person name="Goodfellow M."/>
            <person name="Allenby N."/>
            <person name="Ward A.C."/>
        </authorList>
    </citation>
    <scope>NUCLEOTIDE SEQUENCE [LARGE SCALE GENOMIC DNA]</scope>
    <source>
        <strain evidence="3 4">MS1.HAVA.3</strain>
    </source>
</reference>
<dbReference type="PANTHER" id="PTHR43433:SF5">
    <property type="entry name" value="AB HYDROLASE-1 DOMAIN-CONTAINING PROTEIN"/>
    <property type="match status" value="1"/>
</dbReference>
<evidence type="ECO:0000313" key="4">
    <source>
        <dbReference type="Proteomes" id="UP001382904"/>
    </source>
</evidence>
<sequence>MSSAGNLPPTERHGRGGPRIERWAWTGRITYERTGRGRPVVLAGGTGMPPVASELCGVHEDLVRACFEVITYAARGVAPSEAPAAPYAMADLAGLMDALGLTGAAVVGYSLGSFTAELLARTRPDLVASAVLMAETGAALLAFLARP</sequence>
<name>A0ABU8UGF9_9ACTN</name>